<evidence type="ECO:0008006" key="3">
    <source>
        <dbReference type="Google" id="ProtNLM"/>
    </source>
</evidence>
<accession>C4GM52</accession>
<dbReference type="AlphaFoldDB" id="C4GM52"/>
<organism evidence="1 2">
    <name type="scientific">Kingella oralis ATCC 51147</name>
    <dbReference type="NCBI Taxonomy" id="629741"/>
    <lineage>
        <taxon>Bacteria</taxon>
        <taxon>Pseudomonadati</taxon>
        <taxon>Pseudomonadota</taxon>
        <taxon>Betaproteobacteria</taxon>
        <taxon>Neisseriales</taxon>
        <taxon>Neisseriaceae</taxon>
        <taxon>Kingella</taxon>
    </lineage>
</organism>
<gene>
    <name evidence="1" type="ORF">GCWU000324_02785</name>
</gene>
<evidence type="ECO:0000313" key="2">
    <source>
        <dbReference type="Proteomes" id="UP000003009"/>
    </source>
</evidence>
<comment type="caution">
    <text evidence="1">The sequence shown here is derived from an EMBL/GenBank/DDBJ whole genome shotgun (WGS) entry which is preliminary data.</text>
</comment>
<dbReference type="PROSITE" id="PS51257">
    <property type="entry name" value="PROKAR_LIPOPROTEIN"/>
    <property type="match status" value="1"/>
</dbReference>
<dbReference type="HOGENOM" id="CLU_3291018_0_0_4"/>
<protein>
    <recommendedName>
        <fullName evidence="3">Lipoprotein</fullName>
    </recommendedName>
</protein>
<dbReference type="EMBL" id="ACJW02000007">
    <property type="protein sequence ID" value="EEP66811.1"/>
    <property type="molecule type" value="Genomic_DNA"/>
</dbReference>
<name>C4GM52_9NEIS</name>
<dbReference type="Proteomes" id="UP000003009">
    <property type="component" value="Unassembled WGS sequence"/>
</dbReference>
<sequence>MWIKDIILSLLFNLSFSGCLDGLGSLKTQILIQKTSCLKQ</sequence>
<proteinExistence type="predicted"/>
<reference evidence="1" key="1">
    <citation type="submission" date="2009-04" db="EMBL/GenBank/DDBJ databases">
        <authorList>
            <person name="Weinstock G."/>
            <person name="Sodergren E."/>
            <person name="Clifton S."/>
            <person name="Fulton L."/>
            <person name="Fulton B."/>
            <person name="Courtney L."/>
            <person name="Fronick C."/>
            <person name="Harrison M."/>
            <person name="Strong C."/>
            <person name="Farmer C."/>
            <person name="Delahaunty K."/>
            <person name="Markovic C."/>
            <person name="Hall O."/>
            <person name="Minx P."/>
            <person name="Tomlinson C."/>
            <person name="Mitreva M."/>
            <person name="Nelson J."/>
            <person name="Hou S."/>
            <person name="Wollam A."/>
            <person name="Pepin K.H."/>
            <person name="Johnson M."/>
            <person name="Bhonagiri V."/>
            <person name="Nash W.E."/>
            <person name="Warren W."/>
            <person name="Chinwalla A."/>
            <person name="Mardis E.R."/>
            <person name="Wilson R.K."/>
        </authorList>
    </citation>
    <scope>NUCLEOTIDE SEQUENCE [LARGE SCALE GENOMIC DNA]</scope>
    <source>
        <strain evidence="1">ATCC 51147</strain>
    </source>
</reference>
<keyword evidence="2" id="KW-1185">Reference proteome</keyword>
<evidence type="ECO:0000313" key="1">
    <source>
        <dbReference type="EMBL" id="EEP66811.1"/>
    </source>
</evidence>